<dbReference type="PANTHER" id="PTHR13620:SF109">
    <property type="entry name" value="3'-5' EXONUCLEASE"/>
    <property type="match status" value="1"/>
</dbReference>
<dbReference type="GO" id="GO:0004527">
    <property type="term" value="F:exonuclease activity"/>
    <property type="evidence" value="ECO:0007669"/>
    <property type="project" value="UniProtKB-KW"/>
</dbReference>
<keyword evidence="4 9" id="KW-0269">Exonuclease</keyword>
<keyword evidence="1" id="KW-0540">Nuclease</keyword>
<dbReference type="InterPro" id="IPR002562">
    <property type="entry name" value="3'-5'_exonuclease_dom"/>
</dbReference>
<evidence type="ECO:0000256" key="2">
    <source>
        <dbReference type="ARBA" id="ARBA00022723"/>
    </source>
</evidence>
<dbReference type="Pfam" id="PF01612">
    <property type="entry name" value="DNA_pol_A_exo1"/>
    <property type="match status" value="1"/>
</dbReference>
<keyword evidence="2" id="KW-0479">Metal-binding</keyword>
<dbReference type="CDD" id="cd06141">
    <property type="entry name" value="WRN_exo"/>
    <property type="match status" value="1"/>
</dbReference>
<dbReference type="InterPro" id="IPR036397">
    <property type="entry name" value="RNaseH_sf"/>
</dbReference>
<feature type="domain" description="3'-5' exonuclease" evidence="8">
    <location>
        <begin position="39"/>
        <end position="209"/>
    </location>
</feature>
<accession>A0ABU4WJ67</accession>
<evidence type="ECO:0000256" key="5">
    <source>
        <dbReference type="ARBA" id="ARBA00022842"/>
    </source>
</evidence>
<dbReference type="PANTHER" id="PTHR13620">
    <property type="entry name" value="3-5 EXONUCLEASE"/>
    <property type="match status" value="1"/>
</dbReference>
<proteinExistence type="predicted"/>
<dbReference type="RefSeq" id="WP_370396989.1">
    <property type="nucleotide sequence ID" value="NZ_JALBUT010000005.1"/>
</dbReference>
<keyword evidence="10" id="KW-1185">Reference proteome</keyword>
<name>A0ABU4WJ67_9BACT</name>
<dbReference type="SUPFAM" id="SSF53098">
    <property type="entry name" value="Ribonuclease H-like"/>
    <property type="match status" value="1"/>
</dbReference>
<dbReference type="SMART" id="SM00474">
    <property type="entry name" value="35EXOc"/>
    <property type="match status" value="1"/>
</dbReference>
<gene>
    <name evidence="9" type="ORF">MOX91_05025</name>
</gene>
<keyword evidence="5" id="KW-0460">Magnesium</keyword>
<evidence type="ECO:0000256" key="6">
    <source>
        <dbReference type="ARBA" id="ARBA00040531"/>
    </source>
</evidence>
<dbReference type="EMBL" id="JALBUT010000005">
    <property type="protein sequence ID" value="MDX8415542.1"/>
    <property type="molecule type" value="Genomic_DNA"/>
</dbReference>
<evidence type="ECO:0000256" key="3">
    <source>
        <dbReference type="ARBA" id="ARBA00022801"/>
    </source>
</evidence>
<reference evidence="9 10" key="1">
    <citation type="submission" date="2022-03" db="EMBL/GenBank/DDBJ databases">
        <title>Novel taxa within the pig intestine.</title>
        <authorList>
            <person name="Wylensek D."/>
            <person name="Bishof K."/>
            <person name="Afrizal A."/>
            <person name="Clavel T."/>
        </authorList>
    </citation>
    <scope>NUCLEOTIDE SEQUENCE [LARGE SCALE GENOMIC DNA]</scope>
    <source>
        <strain evidence="9 10">CLA-KB-P66</strain>
    </source>
</reference>
<organism evidence="9 10">
    <name type="scientific">Intestinicryptomonas porci</name>
    <dbReference type="NCBI Taxonomy" id="2926320"/>
    <lineage>
        <taxon>Bacteria</taxon>
        <taxon>Pseudomonadati</taxon>
        <taxon>Verrucomicrobiota</taxon>
        <taxon>Opitutia</taxon>
        <taxon>Opitutales</taxon>
        <taxon>Intestinicryptomonaceae</taxon>
        <taxon>Intestinicryptomonas</taxon>
    </lineage>
</organism>
<dbReference type="Gene3D" id="3.30.420.10">
    <property type="entry name" value="Ribonuclease H-like superfamily/Ribonuclease H"/>
    <property type="match status" value="1"/>
</dbReference>
<evidence type="ECO:0000313" key="10">
    <source>
        <dbReference type="Proteomes" id="UP001275932"/>
    </source>
</evidence>
<evidence type="ECO:0000256" key="4">
    <source>
        <dbReference type="ARBA" id="ARBA00022839"/>
    </source>
</evidence>
<keyword evidence="3" id="KW-0378">Hydrolase</keyword>
<dbReference type="InterPro" id="IPR051132">
    <property type="entry name" value="3-5_Exonuclease_domain"/>
</dbReference>
<sequence>MQNKIAVQEAAQEIACMFPRRIPSEIVAELPMASYKGDIVLVNSEEEAQSAVLEISKETLLGFDTESRPSFKKGFSYPVSILQIGGAEKVWIFRLANIGSAIEKVFSILENPVIKKVGVAVNGDIANLKALRDFTPAGFEDISVKTRQVGIVNTGLRNLLSLFTGLRISKSAQMSNWAAEELSKKQISYAATDAWASRILYLEVEKLFEHGYVLEPEKPREDKRGIVRRFFEKLRSKFWC</sequence>
<dbReference type="InterPro" id="IPR012337">
    <property type="entry name" value="RNaseH-like_sf"/>
</dbReference>
<comment type="caution">
    <text evidence="9">The sequence shown here is derived from an EMBL/GenBank/DDBJ whole genome shotgun (WGS) entry which is preliminary data.</text>
</comment>
<dbReference type="Proteomes" id="UP001275932">
    <property type="component" value="Unassembled WGS sequence"/>
</dbReference>
<evidence type="ECO:0000256" key="7">
    <source>
        <dbReference type="ARBA" id="ARBA00042761"/>
    </source>
</evidence>
<evidence type="ECO:0000256" key="1">
    <source>
        <dbReference type="ARBA" id="ARBA00022722"/>
    </source>
</evidence>
<evidence type="ECO:0000259" key="8">
    <source>
        <dbReference type="SMART" id="SM00474"/>
    </source>
</evidence>
<protein>
    <recommendedName>
        <fullName evidence="6">3'-5' exonuclease</fullName>
    </recommendedName>
    <alternativeName>
        <fullName evidence="7">Werner Syndrome-like exonuclease</fullName>
    </alternativeName>
</protein>
<evidence type="ECO:0000313" key="9">
    <source>
        <dbReference type="EMBL" id="MDX8415542.1"/>
    </source>
</evidence>